<sequence>MKKVIGYTHIFITKVTSSGYKKGTIILYEIYSRVVTKKVVFLLEGSFLLLEKEVEVEVK</sequence>
<dbReference type="Proteomes" id="UP000220435">
    <property type="component" value="Unassembled WGS sequence"/>
</dbReference>
<evidence type="ECO:0000313" key="2">
    <source>
        <dbReference type="Proteomes" id="UP000220435"/>
    </source>
</evidence>
<protein>
    <recommendedName>
        <fullName evidence="3">DUF2187 domain-containing protein</fullName>
    </recommendedName>
</protein>
<evidence type="ECO:0000313" key="1">
    <source>
        <dbReference type="EMBL" id="PEK22661.1"/>
    </source>
</evidence>
<reference evidence="1 2" key="1">
    <citation type="submission" date="2017-09" db="EMBL/GenBank/DDBJ databases">
        <title>Large-scale bioinformatics analysis of Bacillus genomes uncovers conserved roles of natural products in bacterial physiology.</title>
        <authorList>
            <consortium name="Agbiome Team Llc"/>
            <person name="Bleich R.M."/>
            <person name="Kirk G.J."/>
            <person name="Santa Maria K.C."/>
            <person name="Allen S.E."/>
            <person name="Farag S."/>
            <person name="Shank E.A."/>
            <person name="Bowers A."/>
        </authorList>
    </citation>
    <scope>NUCLEOTIDE SEQUENCE [LARGE SCALE GENOMIC DNA]</scope>
    <source>
        <strain evidence="1 2">AFS000414</strain>
    </source>
</reference>
<dbReference type="AlphaFoldDB" id="A0AB73RMT6"/>
<dbReference type="RefSeq" id="WP_098058389.1">
    <property type="nucleotide sequence ID" value="NZ_JAIQCN010000119.1"/>
</dbReference>
<dbReference type="EMBL" id="NUFG01000015">
    <property type="protein sequence ID" value="PEK22661.1"/>
    <property type="molecule type" value="Genomic_DNA"/>
</dbReference>
<evidence type="ECO:0008006" key="3">
    <source>
        <dbReference type="Google" id="ProtNLM"/>
    </source>
</evidence>
<organism evidence="1 2">
    <name type="scientific">Bacillus wiedmannii</name>
    <dbReference type="NCBI Taxonomy" id="1890302"/>
    <lineage>
        <taxon>Bacteria</taxon>
        <taxon>Bacillati</taxon>
        <taxon>Bacillota</taxon>
        <taxon>Bacilli</taxon>
        <taxon>Bacillales</taxon>
        <taxon>Bacillaceae</taxon>
        <taxon>Bacillus</taxon>
        <taxon>Bacillus cereus group</taxon>
    </lineage>
</organism>
<gene>
    <name evidence="1" type="ORF">CN694_21275</name>
</gene>
<comment type="caution">
    <text evidence="1">The sequence shown here is derived from an EMBL/GenBank/DDBJ whole genome shotgun (WGS) entry which is preliminary data.</text>
</comment>
<accession>A0AB73RMT6</accession>
<name>A0AB73RMT6_9BACI</name>
<proteinExistence type="predicted"/>